<dbReference type="HAMAP" id="MF_00531">
    <property type="entry name" value="Ribosomal_uS19"/>
    <property type="match status" value="1"/>
</dbReference>
<dbReference type="InterPro" id="IPR046960">
    <property type="entry name" value="PPR_At4g14850-like_plant"/>
</dbReference>
<gene>
    <name evidence="9" type="ORF">C5167_038261</name>
</gene>
<dbReference type="InterPro" id="IPR005732">
    <property type="entry name" value="Ribosomal_uS19_bac-type"/>
</dbReference>
<keyword evidence="3" id="KW-0677">Repeat</keyword>
<dbReference type="InterPro" id="IPR020934">
    <property type="entry name" value="Ribosomal_uS19_CS"/>
</dbReference>
<dbReference type="InterPro" id="IPR011990">
    <property type="entry name" value="TPR-like_helical_dom_sf"/>
</dbReference>
<dbReference type="GO" id="GO:0015935">
    <property type="term" value="C:small ribosomal subunit"/>
    <property type="evidence" value="ECO:0007669"/>
    <property type="project" value="InterPro"/>
</dbReference>
<dbReference type="InterPro" id="IPR002222">
    <property type="entry name" value="Ribosomal_uS19"/>
</dbReference>
<dbReference type="GO" id="GO:0006412">
    <property type="term" value="P:translation"/>
    <property type="evidence" value="ECO:0007669"/>
    <property type="project" value="InterPro"/>
</dbReference>
<dbReference type="Proteomes" id="UP000316621">
    <property type="component" value="Chromosome 1"/>
</dbReference>
<sequence>MMIPLKFGKREESSMLSMIGGRAEEVFSVFDEMKKSGFEPDELTFTGVLLGCQSIGALAEGITYLESMEKDYGITPLLEHYVIIVELLGTLGKIDEAEAFINVVVPSEESNILWETLRKYSTTGSNQSTDTSSAASDSGLNWRKKKSKNNLGSKQNSETSSVPKIPFVAYKLFKRIHNLNMKGKKETVVTWSRASTIIPTMVGHTIAVHNGREHLPIHIMERMVGHKLGEFAPTRTYRGHSGKTRDAKSRKG</sequence>
<dbReference type="Gramene" id="RZC45311">
    <property type="protein sequence ID" value="RZC45311"/>
    <property type="gene ID" value="C5167_038261"/>
</dbReference>
<dbReference type="Pfam" id="PF13041">
    <property type="entry name" value="PPR_2"/>
    <property type="match status" value="1"/>
</dbReference>
<dbReference type="STRING" id="3469.A0A4Y7ICE0"/>
<feature type="compositionally biased region" description="Low complexity" evidence="8">
    <location>
        <begin position="128"/>
        <end position="138"/>
    </location>
</feature>
<feature type="compositionally biased region" description="Polar residues" evidence="8">
    <location>
        <begin position="149"/>
        <end position="160"/>
    </location>
</feature>
<evidence type="ECO:0000256" key="7">
    <source>
        <dbReference type="RuleBase" id="RU003485"/>
    </source>
</evidence>
<dbReference type="Gene3D" id="3.30.860.10">
    <property type="entry name" value="30s Ribosomal Protein S19, Chain A"/>
    <property type="match status" value="1"/>
</dbReference>
<dbReference type="Pfam" id="PF00203">
    <property type="entry name" value="Ribosomal_S19"/>
    <property type="match status" value="1"/>
</dbReference>
<dbReference type="AlphaFoldDB" id="A0A4Y7ICE0"/>
<feature type="region of interest" description="Disordered" evidence="8">
    <location>
        <begin position="233"/>
        <end position="252"/>
    </location>
</feature>
<name>A0A4Y7ICE0_PAPSO</name>
<comment type="subcellular location">
    <subcellularLocation>
        <location evidence="1">Plastid</location>
    </subcellularLocation>
</comment>
<dbReference type="GO" id="GO:0009451">
    <property type="term" value="P:RNA modification"/>
    <property type="evidence" value="ECO:0007669"/>
    <property type="project" value="InterPro"/>
</dbReference>
<accession>A0A4Y7ICE0</accession>
<evidence type="ECO:0000313" key="9">
    <source>
        <dbReference type="EMBL" id="RZC45311.1"/>
    </source>
</evidence>
<dbReference type="EMBL" id="CM010715">
    <property type="protein sequence ID" value="RZC45311.1"/>
    <property type="molecule type" value="Genomic_DNA"/>
</dbReference>
<dbReference type="SUPFAM" id="SSF54570">
    <property type="entry name" value="Ribosomal protein S19"/>
    <property type="match status" value="1"/>
</dbReference>
<proteinExistence type="inferred from homology"/>
<dbReference type="GO" id="GO:0009536">
    <property type="term" value="C:plastid"/>
    <property type="evidence" value="ECO:0007669"/>
    <property type="project" value="UniProtKB-SubCell"/>
</dbReference>
<evidence type="ECO:0000256" key="1">
    <source>
        <dbReference type="ARBA" id="ARBA00004474"/>
    </source>
</evidence>
<dbReference type="NCBIfam" id="TIGR01050">
    <property type="entry name" value="rpsS_bact"/>
    <property type="match status" value="1"/>
</dbReference>
<dbReference type="GO" id="GO:0003723">
    <property type="term" value="F:RNA binding"/>
    <property type="evidence" value="ECO:0007669"/>
    <property type="project" value="InterPro"/>
</dbReference>
<keyword evidence="5 7" id="KW-0687">Ribonucleoprotein</keyword>
<reference evidence="9 10" key="1">
    <citation type="journal article" date="2018" name="Science">
        <title>The opium poppy genome and morphinan production.</title>
        <authorList>
            <person name="Guo L."/>
            <person name="Winzer T."/>
            <person name="Yang X."/>
            <person name="Li Y."/>
            <person name="Ning Z."/>
            <person name="He Z."/>
            <person name="Teodor R."/>
            <person name="Lu Y."/>
            <person name="Bowser T.A."/>
            <person name="Graham I.A."/>
            <person name="Ye K."/>
        </authorList>
    </citation>
    <scope>NUCLEOTIDE SEQUENCE [LARGE SCALE GENOMIC DNA]</scope>
    <source>
        <strain evidence="10">cv. HN1</strain>
        <tissue evidence="9">Leaves</tissue>
    </source>
</reference>
<comment type="similarity">
    <text evidence="2 7">Belongs to the universal ribosomal protein uS19 family.</text>
</comment>
<dbReference type="FunFam" id="3.30.860.10:FF:000001">
    <property type="entry name" value="30S ribosomal protein S19"/>
    <property type="match status" value="1"/>
</dbReference>
<dbReference type="GO" id="GO:0003735">
    <property type="term" value="F:structural constituent of ribosome"/>
    <property type="evidence" value="ECO:0007669"/>
    <property type="project" value="InterPro"/>
</dbReference>
<evidence type="ECO:0000256" key="8">
    <source>
        <dbReference type="SAM" id="MobiDB-lite"/>
    </source>
</evidence>
<protein>
    <recommendedName>
        <fullName evidence="6">Small ribosomal subunit protein uS19c</fullName>
    </recommendedName>
</protein>
<feature type="region of interest" description="Disordered" evidence="8">
    <location>
        <begin position="122"/>
        <end position="160"/>
    </location>
</feature>
<keyword evidence="10" id="KW-1185">Reference proteome</keyword>
<feature type="compositionally biased region" description="Basic and acidic residues" evidence="8">
    <location>
        <begin position="243"/>
        <end position="252"/>
    </location>
</feature>
<dbReference type="PANTHER" id="PTHR47926">
    <property type="entry name" value="PENTATRICOPEPTIDE REPEAT-CONTAINING PROTEIN"/>
    <property type="match status" value="1"/>
</dbReference>
<evidence type="ECO:0000256" key="2">
    <source>
        <dbReference type="ARBA" id="ARBA00007345"/>
    </source>
</evidence>
<evidence type="ECO:0000256" key="6">
    <source>
        <dbReference type="ARBA" id="ARBA00035253"/>
    </source>
</evidence>
<keyword evidence="4 7" id="KW-0689">Ribosomal protein</keyword>
<evidence type="ECO:0000256" key="3">
    <source>
        <dbReference type="ARBA" id="ARBA00022737"/>
    </source>
</evidence>
<dbReference type="InterPro" id="IPR002885">
    <property type="entry name" value="PPR_rpt"/>
</dbReference>
<dbReference type="PROSITE" id="PS00323">
    <property type="entry name" value="RIBOSOMAL_S19"/>
    <property type="match status" value="1"/>
</dbReference>
<dbReference type="NCBIfam" id="TIGR00756">
    <property type="entry name" value="PPR"/>
    <property type="match status" value="1"/>
</dbReference>
<evidence type="ECO:0000256" key="5">
    <source>
        <dbReference type="ARBA" id="ARBA00023274"/>
    </source>
</evidence>
<dbReference type="PRINTS" id="PR00975">
    <property type="entry name" value="RIBOSOMALS19"/>
</dbReference>
<organism evidence="9 10">
    <name type="scientific">Papaver somniferum</name>
    <name type="common">Opium poppy</name>
    <dbReference type="NCBI Taxonomy" id="3469"/>
    <lineage>
        <taxon>Eukaryota</taxon>
        <taxon>Viridiplantae</taxon>
        <taxon>Streptophyta</taxon>
        <taxon>Embryophyta</taxon>
        <taxon>Tracheophyta</taxon>
        <taxon>Spermatophyta</taxon>
        <taxon>Magnoliopsida</taxon>
        <taxon>Ranunculales</taxon>
        <taxon>Papaveraceae</taxon>
        <taxon>Papaveroideae</taxon>
        <taxon>Papaver</taxon>
    </lineage>
</organism>
<dbReference type="Gene3D" id="1.25.40.10">
    <property type="entry name" value="Tetratricopeptide repeat domain"/>
    <property type="match status" value="1"/>
</dbReference>
<dbReference type="OMA" id="IHIMERM"/>
<dbReference type="InterPro" id="IPR023575">
    <property type="entry name" value="Ribosomal_uS19_SF"/>
</dbReference>
<evidence type="ECO:0000313" key="10">
    <source>
        <dbReference type="Proteomes" id="UP000316621"/>
    </source>
</evidence>
<evidence type="ECO:0000256" key="4">
    <source>
        <dbReference type="ARBA" id="ARBA00022980"/>
    </source>
</evidence>